<protein>
    <submittedName>
        <fullName evidence="3">AAA family ATPase</fullName>
    </submittedName>
</protein>
<sequence length="761" mass="84703">MRQELTGLLAAIDPAALTYSEWIQVGMALKESGGSADDWDRWSQGDPARYRPGECMRKWRSFRGAPNPVTGGTLVRLAREQGWWPGASCRAGEVPAGTDVLEPGGATADSERRTADRQASEQRCRAGEVPGGTAVLEPGGVAADSEQRNEHGEFLPSRHWDPAAQLIEYLRALFEEGDRVGYVTESWERDGRYLPTKGRFDRTAGELCRALERCGGDIQSVLGRYRPQAGAWIRFNPLDGRGVKNENVAAYRYALVESDTQDLARQYAVIKALQLPVACLVYSGGKSLHAVVHIGAADARQYRQRVDELYRVCRENGLEVDRQNCNPSRLSRMPGAVRGGRRQWLVATHMGRADWDRWQAFMRRGDDGLPETETIASHWNDLPPLSPPLIEGLLRQGHKMLLAGPSKAGKSFALIQLCIAIAEGREWLGRRCARGRVLYVNLELDRASCLHRFYDVYAALGWAPQGLENIDVWNLRGHSVPLDQLVPRLIERSADRAYAAVVIDPIYKVITGDENAADQMAHFCNQFDSICTQLGCAAVYCHHHSKGAQGGKRAMDRASGSGVFARDPDALLDLIELGTGDALRRQLAAQLRRTALGEQLARCGWHGQEQDEEQLLQLAQGLLPPEEYRRLCSQLNRLQLAAQTATAWRIDATLREFAKPPPLDVWFAYPVHEADTTGVLAALQPWEVLPGRRTSSKIDRTQARQNTVEEAFAVCGREGRAAVRDMAAHLQVTERTVRNRLKEHGGFLVKDGQVRRRPIDR</sequence>
<feature type="compositionally biased region" description="Basic and acidic residues" evidence="1">
    <location>
        <begin position="109"/>
        <end position="126"/>
    </location>
</feature>
<dbReference type="RefSeq" id="WP_186488056.1">
    <property type="nucleotide sequence ID" value="NZ_JACOGI010000001.1"/>
</dbReference>
<dbReference type="SUPFAM" id="SSF52540">
    <property type="entry name" value="P-loop containing nucleoside triphosphate hydrolases"/>
    <property type="match status" value="1"/>
</dbReference>
<evidence type="ECO:0000313" key="4">
    <source>
        <dbReference type="Proteomes" id="UP000597668"/>
    </source>
</evidence>
<dbReference type="InterPro" id="IPR014819">
    <property type="entry name" value="PriCT_2"/>
</dbReference>
<dbReference type="CDD" id="cd01125">
    <property type="entry name" value="RepA_RSF1010_like"/>
    <property type="match status" value="1"/>
</dbReference>
<keyword evidence="4" id="KW-1185">Reference proteome</keyword>
<dbReference type="InterPro" id="IPR038724">
    <property type="entry name" value="RepA"/>
</dbReference>
<dbReference type="Pfam" id="PF08707">
    <property type="entry name" value="PriCT_2"/>
    <property type="match status" value="1"/>
</dbReference>
<feature type="region of interest" description="Disordered" evidence="1">
    <location>
        <begin position="94"/>
        <end position="155"/>
    </location>
</feature>
<dbReference type="Pfam" id="PF13481">
    <property type="entry name" value="AAA_25"/>
    <property type="match status" value="1"/>
</dbReference>
<accession>A0A8J6IFW0</accession>
<proteinExistence type="predicted"/>
<dbReference type="Proteomes" id="UP000597668">
    <property type="component" value="Unassembled WGS sequence"/>
</dbReference>
<feature type="domain" description="Primase C-terminal 2" evidence="2">
    <location>
        <begin position="8"/>
        <end position="78"/>
    </location>
</feature>
<dbReference type="Gene3D" id="3.40.50.300">
    <property type="entry name" value="P-loop containing nucleotide triphosphate hydrolases"/>
    <property type="match status" value="1"/>
</dbReference>
<dbReference type="InterPro" id="IPR027417">
    <property type="entry name" value="P-loop_NTPase"/>
</dbReference>
<gene>
    <name evidence="3" type="ORF">H8K20_08220</name>
</gene>
<evidence type="ECO:0000313" key="3">
    <source>
        <dbReference type="EMBL" id="MBC3516380.1"/>
    </source>
</evidence>
<dbReference type="EMBL" id="JACOGI010000001">
    <property type="protein sequence ID" value="MBC3516380.1"/>
    <property type="molecule type" value="Genomic_DNA"/>
</dbReference>
<dbReference type="GO" id="GO:0016817">
    <property type="term" value="F:hydrolase activity, acting on acid anhydrides"/>
    <property type="evidence" value="ECO:0007669"/>
    <property type="project" value="InterPro"/>
</dbReference>
<name>A0A8J6IFW0_9FIRM</name>
<comment type="caution">
    <text evidence="3">The sequence shown here is derived from an EMBL/GenBank/DDBJ whole genome shotgun (WGS) entry which is preliminary data.</text>
</comment>
<reference evidence="3" key="1">
    <citation type="submission" date="2020-08" db="EMBL/GenBank/DDBJ databases">
        <authorList>
            <person name="Liu C."/>
            <person name="Sun Q."/>
        </authorList>
    </citation>
    <scope>NUCLEOTIDE SEQUENCE</scope>
    <source>
        <strain evidence="3">NSJ-65</strain>
    </source>
</reference>
<evidence type="ECO:0000256" key="1">
    <source>
        <dbReference type="SAM" id="MobiDB-lite"/>
    </source>
</evidence>
<feature type="compositionally biased region" description="Basic and acidic residues" evidence="1">
    <location>
        <begin position="145"/>
        <end position="155"/>
    </location>
</feature>
<dbReference type="AlphaFoldDB" id="A0A8J6IFW0"/>
<organism evidence="3 4">
    <name type="scientific">Neobittarella massiliensis</name>
    <name type="common">ex Bilen et al. 2018</name>
    <dbReference type="NCBI Taxonomy" id="2041842"/>
    <lineage>
        <taxon>Bacteria</taxon>
        <taxon>Bacillati</taxon>
        <taxon>Bacillota</taxon>
        <taxon>Clostridia</taxon>
        <taxon>Eubacteriales</taxon>
        <taxon>Oscillospiraceae</taxon>
        <taxon>Neobittarella (ex Bilen et al. 2018)</taxon>
    </lineage>
</organism>
<evidence type="ECO:0000259" key="2">
    <source>
        <dbReference type="Pfam" id="PF08707"/>
    </source>
</evidence>